<evidence type="ECO:0000313" key="1">
    <source>
        <dbReference type="EMBL" id="MEJ5901727.1"/>
    </source>
</evidence>
<dbReference type="EMBL" id="JBBHKQ010000001">
    <property type="protein sequence ID" value="MEJ5901727.1"/>
    <property type="molecule type" value="Genomic_DNA"/>
</dbReference>
<dbReference type="RefSeq" id="WP_339440723.1">
    <property type="nucleotide sequence ID" value="NZ_JBBHKQ010000001.1"/>
</dbReference>
<reference evidence="1 2" key="1">
    <citation type="submission" date="2024-03" db="EMBL/GenBank/DDBJ databases">
        <title>Reference genomes for the five species model microbial community.</title>
        <authorList>
            <person name="Padfield D."/>
        </authorList>
    </citation>
    <scope>NUCLEOTIDE SEQUENCE [LARGE SCALE GENOMIC DNA]</scope>
    <source>
        <strain evidence="1 2">AB1</strain>
    </source>
</reference>
<comment type="caution">
    <text evidence="1">The sequence shown here is derived from an EMBL/GenBank/DDBJ whole genome shotgun (WGS) entry which is preliminary data.</text>
</comment>
<evidence type="ECO:0000313" key="2">
    <source>
        <dbReference type="Proteomes" id="UP001362311"/>
    </source>
</evidence>
<protein>
    <submittedName>
        <fullName evidence="1">Uncharacterized protein</fullName>
    </submittedName>
</protein>
<dbReference type="Proteomes" id="UP001362311">
    <property type="component" value="Unassembled WGS sequence"/>
</dbReference>
<proteinExistence type="predicted"/>
<gene>
    <name evidence="1" type="ORF">WIX40_16635</name>
</gene>
<accession>A0ABD5K0Y5</accession>
<name>A0ABD5K0Y5_9HYPH</name>
<organism evidence="1 2">
    <name type="scientific">Ochrobactrum teleogrylli</name>
    <dbReference type="NCBI Taxonomy" id="2479765"/>
    <lineage>
        <taxon>Bacteria</taxon>
        <taxon>Pseudomonadati</taxon>
        <taxon>Pseudomonadota</taxon>
        <taxon>Alphaproteobacteria</taxon>
        <taxon>Hyphomicrobiales</taxon>
        <taxon>Brucellaceae</taxon>
        <taxon>Brucella/Ochrobactrum group</taxon>
        <taxon>Ochrobactrum</taxon>
    </lineage>
</organism>
<dbReference type="AlphaFoldDB" id="A0ABD5K0Y5"/>
<sequence>MTTDNSQKPIAGSHRCYSDFTSFGKSPDDAILETFHTSWHVPSMSVAPYDQAGIELWAGLRSSDNASQLRCIIGLVPKVAWYLSIESIDSQGHVDSIGRNYGIQPGELVNFTIKIDKNAENFTYLVKVSSENSLEINYSFTSTSPLNQTVLSLDLNSNDYRNLPPDEKILVETTATYKDQVVDNFGYINRFNWINEDVGVLTPSRCLSGTKTPSIEFGDFTFYLK</sequence>